<name>A0A9P2G5D9_CLOBO</name>
<gene>
    <name evidence="1" type="ORF">CLG_B2328</name>
</gene>
<reference evidence="1 2" key="1">
    <citation type="submission" date="2009-10" db="EMBL/GenBank/DDBJ databases">
        <authorList>
            <person name="Shrivastava S."/>
            <person name="Brinkac L.B."/>
            <person name="Brown J.L."/>
            <person name="Bruce D.B."/>
            <person name="Detter C."/>
            <person name="Green L.D."/>
            <person name="Munk C.A."/>
            <person name="Rogers Y.C."/>
            <person name="Tapia R."/>
            <person name="Saunders E.S."/>
            <person name="Sims D.R."/>
            <person name="Smith L.A."/>
            <person name="Smith T.J."/>
            <person name="Sutton G."/>
            <person name="Brettin T."/>
        </authorList>
    </citation>
    <scope>NUCLEOTIDE SEQUENCE [LARGE SCALE GENOMIC DNA]</scope>
    <source>
        <strain evidence="2">D str. 1873</strain>
    </source>
</reference>
<comment type="caution">
    <text evidence="1">The sequence shown here is derived from an EMBL/GenBank/DDBJ whole genome shotgun (WGS) entry which is preliminary data.</text>
</comment>
<evidence type="ECO:0000313" key="2">
    <source>
        <dbReference type="Proteomes" id="UP000006160"/>
    </source>
</evidence>
<dbReference type="InterPro" id="IPR036390">
    <property type="entry name" value="WH_DNA-bd_sf"/>
</dbReference>
<sequence>MLVRLTGKNDKAILRYIEQSRFCTAKQIAKIFYRNSSQGEALARRRLNRMIQAEYLRVYRSKSFDNRNVYIFNTKKNKNLQPSLHDMAVFDYQAELIYNGAEIIYFKPNQYWMNGAVRSDGFCIFKFNNKIYFNLIEVVVNHNDDNFKKYDDLYVTNEIQNIYEGEFPELIIIDSFVHRTNFEFKNDIKFKIIDLELNNFPMIFL</sequence>
<dbReference type="SUPFAM" id="SSF46785">
    <property type="entry name" value="Winged helix' DNA-binding domain"/>
    <property type="match status" value="1"/>
</dbReference>
<accession>A0A9P2G5D9</accession>
<protein>
    <recommendedName>
        <fullName evidence="3">Replication-relaxation</fullName>
    </recommendedName>
</protein>
<dbReference type="Proteomes" id="UP000006160">
    <property type="component" value="Unassembled WGS sequence"/>
</dbReference>
<proteinExistence type="predicted"/>
<evidence type="ECO:0008006" key="3">
    <source>
        <dbReference type="Google" id="ProtNLM"/>
    </source>
</evidence>
<organism evidence="1 2">
    <name type="scientific">Clostridium botulinum D str. 1873</name>
    <dbReference type="NCBI Taxonomy" id="592027"/>
    <lineage>
        <taxon>Bacteria</taxon>
        <taxon>Bacillati</taxon>
        <taxon>Bacillota</taxon>
        <taxon>Clostridia</taxon>
        <taxon>Eubacteriales</taxon>
        <taxon>Clostridiaceae</taxon>
        <taxon>Clostridium</taxon>
    </lineage>
</organism>
<dbReference type="EMBL" id="ACSJ01000017">
    <property type="protein sequence ID" value="EES90301.1"/>
    <property type="molecule type" value="Genomic_DNA"/>
</dbReference>
<evidence type="ECO:0000313" key="1">
    <source>
        <dbReference type="EMBL" id="EES90301.1"/>
    </source>
</evidence>
<dbReference type="AlphaFoldDB" id="A0A9P2G5D9"/>